<gene>
    <name evidence="2" type="ORF">RF11_00778</name>
</gene>
<accession>A0A0C2J296</accession>
<evidence type="ECO:0000313" key="3">
    <source>
        <dbReference type="Proteomes" id="UP000031668"/>
    </source>
</evidence>
<protein>
    <submittedName>
        <fullName evidence="2">Uncharacterized protein</fullName>
    </submittedName>
</protein>
<dbReference type="EMBL" id="JWZT01001472">
    <property type="protein sequence ID" value="KII71999.1"/>
    <property type="molecule type" value="Genomic_DNA"/>
</dbReference>
<keyword evidence="1" id="KW-1133">Transmembrane helix</keyword>
<keyword evidence="3" id="KW-1185">Reference proteome</keyword>
<dbReference type="Proteomes" id="UP000031668">
    <property type="component" value="Unassembled WGS sequence"/>
</dbReference>
<feature type="transmembrane region" description="Helical" evidence="1">
    <location>
        <begin position="103"/>
        <end position="121"/>
    </location>
</feature>
<comment type="caution">
    <text evidence="2">The sequence shown here is derived from an EMBL/GenBank/DDBJ whole genome shotgun (WGS) entry which is preliminary data.</text>
</comment>
<name>A0A0C2J296_THEKT</name>
<sequence length="145" mass="16978">MQNYSIGRNWILNKCTKYHFQGLSIYVEIDSSPKITLAFDVFEIYIYSECCDRIFEIAKNPPKSYLTNLSSIHQVNFCMYGCKNESIHGKTWSLITYILHSKGFWITFSVMFLLVAIIVAIKLGGLQKITKYESIKERWLARSRR</sequence>
<reference evidence="2 3" key="1">
    <citation type="journal article" date="2014" name="Genome Biol. Evol.">
        <title>The genome of the myxosporean Thelohanellus kitauei shows adaptations to nutrient acquisition within its fish host.</title>
        <authorList>
            <person name="Yang Y."/>
            <person name="Xiong J."/>
            <person name="Zhou Z."/>
            <person name="Huo F."/>
            <person name="Miao W."/>
            <person name="Ran C."/>
            <person name="Liu Y."/>
            <person name="Zhang J."/>
            <person name="Feng J."/>
            <person name="Wang M."/>
            <person name="Wang M."/>
            <person name="Wang L."/>
            <person name="Yao B."/>
        </authorList>
    </citation>
    <scope>NUCLEOTIDE SEQUENCE [LARGE SCALE GENOMIC DNA]</scope>
    <source>
        <strain evidence="2">Wuqing</strain>
    </source>
</reference>
<organism evidence="2 3">
    <name type="scientific">Thelohanellus kitauei</name>
    <name type="common">Myxosporean</name>
    <dbReference type="NCBI Taxonomy" id="669202"/>
    <lineage>
        <taxon>Eukaryota</taxon>
        <taxon>Metazoa</taxon>
        <taxon>Cnidaria</taxon>
        <taxon>Myxozoa</taxon>
        <taxon>Myxosporea</taxon>
        <taxon>Bivalvulida</taxon>
        <taxon>Platysporina</taxon>
        <taxon>Myxobolidae</taxon>
        <taxon>Thelohanellus</taxon>
    </lineage>
</organism>
<evidence type="ECO:0000256" key="1">
    <source>
        <dbReference type="SAM" id="Phobius"/>
    </source>
</evidence>
<dbReference type="AlphaFoldDB" id="A0A0C2J296"/>
<keyword evidence="1" id="KW-0812">Transmembrane</keyword>
<evidence type="ECO:0000313" key="2">
    <source>
        <dbReference type="EMBL" id="KII71999.1"/>
    </source>
</evidence>
<keyword evidence="1" id="KW-0472">Membrane</keyword>
<proteinExistence type="predicted"/>